<proteinExistence type="inferred from homology"/>
<dbReference type="FunCoup" id="Q025U4">
    <property type="interactions" value="361"/>
</dbReference>
<gene>
    <name evidence="9" type="primary">mscL</name>
    <name evidence="10" type="ordered locus">Acid_2235</name>
</gene>
<evidence type="ECO:0000256" key="9">
    <source>
        <dbReference type="HAMAP-Rule" id="MF_00115"/>
    </source>
</evidence>
<dbReference type="PANTHER" id="PTHR30266:SF2">
    <property type="entry name" value="LARGE-CONDUCTANCE MECHANOSENSITIVE CHANNEL"/>
    <property type="match status" value="1"/>
</dbReference>
<organism evidence="10">
    <name type="scientific">Solibacter usitatus (strain Ellin6076)</name>
    <dbReference type="NCBI Taxonomy" id="234267"/>
    <lineage>
        <taxon>Bacteria</taxon>
        <taxon>Pseudomonadati</taxon>
        <taxon>Acidobacteriota</taxon>
        <taxon>Terriglobia</taxon>
        <taxon>Bryobacterales</taxon>
        <taxon>Solibacteraceae</taxon>
        <taxon>Candidatus Solibacter</taxon>
    </lineage>
</organism>
<dbReference type="GO" id="GO:0008381">
    <property type="term" value="F:mechanosensitive monoatomic ion channel activity"/>
    <property type="evidence" value="ECO:0007669"/>
    <property type="project" value="UniProtKB-UniRule"/>
</dbReference>
<dbReference type="OrthoDB" id="9810350at2"/>
<evidence type="ECO:0000256" key="2">
    <source>
        <dbReference type="ARBA" id="ARBA00022448"/>
    </source>
</evidence>
<dbReference type="eggNOG" id="COG1970">
    <property type="taxonomic scope" value="Bacteria"/>
</dbReference>
<dbReference type="Gene3D" id="1.10.1200.120">
    <property type="entry name" value="Large-conductance mechanosensitive channel, MscL, domain 1"/>
    <property type="match status" value="1"/>
</dbReference>
<dbReference type="Pfam" id="PF01741">
    <property type="entry name" value="MscL"/>
    <property type="match status" value="1"/>
</dbReference>
<feature type="transmembrane region" description="Helical" evidence="9">
    <location>
        <begin position="76"/>
        <end position="96"/>
    </location>
</feature>
<keyword evidence="8 9" id="KW-0407">Ion channel</keyword>
<dbReference type="NCBIfam" id="TIGR00220">
    <property type="entry name" value="mscL"/>
    <property type="match status" value="1"/>
</dbReference>
<keyword evidence="7 9" id="KW-0472">Membrane</keyword>
<accession>Q025U4</accession>
<dbReference type="AlphaFoldDB" id="Q025U4"/>
<comment type="subcellular location">
    <subcellularLocation>
        <location evidence="9">Cell membrane</location>
        <topology evidence="9">Multi-pass membrane protein</topology>
    </subcellularLocation>
    <subcellularLocation>
        <location evidence="1">Membrane</location>
        <topology evidence="1">Multi-pass membrane protein</topology>
    </subcellularLocation>
</comment>
<dbReference type="HAMAP" id="MF_00115">
    <property type="entry name" value="MscL"/>
    <property type="match status" value="1"/>
</dbReference>
<dbReference type="InterPro" id="IPR037673">
    <property type="entry name" value="MSC/AndL"/>
</dbReference>
<dbReference type="EMBL" id="CP000473">
    <property type="protein sequence ID" value="ABJ83225.1"/>
    <property type="molecule type" value="Genomic_DNA"/>
</dbReference>
<name>Q025U4_SOLUE</name>
<dbReference type="HOGENOM" id="CLU_095787_0_0_0"/>
<sequence precursor="true">MIKGFKEFLLKNNVLALAVAVIVGGAVGKVVSSLAADVIMPVISLVLPAGDWRTAKFVLGKTVGPDGKETLNTLNYGSFFGSVVDFLIIALVVYLMTKALIKEAPAPAPPPTKNCPRCKEAIAIDATKCKFCTADV</sequence>
<evidence type="ECO:0000256" key="3">
    <source>
        <dbReference type="ARBA" id="ARBA00022475"/>
    </source>
</evidence>
<dbReference type="InParanoid" id="Q025U4"/>
<evidence type="ECO:0000256" key="8">
    <source>
        <dbReference type="ARBA" id="ARBA00023303"/>
    </source>
</evidence>
<keyword evidence="2 9" id="KW-0813">Transport</keyword>
<evidence type="ECO:0000256" key="7">
    <source>
        <dbReference type="ARBA" id="ARBA00023136"/>
    </source>
</evidence>
<comment type="similarity">
    <text evidence="9">Belongs to the MscL family.</text>
</comment>
<dbReference type="KEGG" id="sus:Acid_2235"/>
<comment type="subunit">
    <text evidence="9">Homopentamer.</text>
</comment>
<evidence type="ECO:0000256" key="1">
    <source>
        <dbReference type="ARBA" id="ARBA00004141"/>
    </source>
</evidence>
<protein>
    <recommendedName>
        <fullName evidence="9">Large-conductance mechanosensitive channel</fullName>
    </recommendedName>
</protein>
<evidence type="ECO:0000256" key="6">
    <source>
        <dbReference type="ARBA" id="ARBA00023065"/>
    </source>
</evidence>
<evidence type="ECO:0000256" key="5">
    <source>
        <dbReference type="ARBA" id="ARBA00022989"/>
    </source>
</evidence>
<keyword evidence="5 9" id="KW-1133">Transmembrane helix</keyword>
<reference evidence="10" key="1">
    <citation type="submission" date="2006-10" db="EMBL/GenBank/DDBJ databases">
        <title>Complete sequence of Solibacter usitatus Ellin6076.</title>
        <authorList>
            <consortium name="US DOE Joint Genome Institute"/>
            <person name="Copeland A."/>
            <person name="Lucas S."/>
            <person name="Lapidus A."/>
            <person name="Barry K."/>
            <person name="Detter J.C."/>
            <person name="Glavina del Rio T."/>
            <person name="Hammon N."/>
            <person name="Israni S."/>
            <person name="Dalin E."/>
            <person name="Tice H."/>
            <person name="Pitluck S."/>
            <person name="Thompson L.S."/>
            <person name="Brettin T."/>
            <person name="Bruce D."/>
            <person name="Han C."/>
            <person name="Tapia R."/>
            <person name="Gilna P."/>
            <person name="Schmutz J."/>
            <person name="Larimer F."/>
            <person name="Land M."/>
            <person name="Hauser L."/>
            <person name="Kyrpides N."/>
            <person name="Mikhailova N."/>
            <person name="Janssen P.H."/>
            <person name="Kuske C.R."/>
            <person name="Richardson P."/>
        </authorList>
    </citation>
    <scope>NUCLEOTIDE SEQUENCE</scope>
    <source>
        <strain evidence="10">Ellin6076</strain>
    </source>
</reference>
<evidence type="ECO:0000256" key="4">
    <source>
        <dbReference type="ARBA" id="ARBA00022692"/>
    </source>
</evidence>
<dbReference type="STRING" id="234267.Acid_2235"/>
<comment type="caution">
    <text evidence="9">Lacks conserved residue(s) required for the propagation of feature annotation.</text>
</comment>
<keyword evidence="4 9" id="KW-0812">Transmembrane</keyword>
<dbReference type="SUPFAM" id="SSF81330">
    <property type="entry name" value="Gated mechanosensitive channel"/>
    <property type="match status" value="1"/>
</dbReference>
<dbReference type="InterPro" id="IPR001185">
    <property type="entry name" value="MS_channel"/>
</dbReference>
<dbReference type="InterPro" id="IPR036019">
    <property type="entry name" value="MscL_channel"/>
</dbReference>
<keyword evidence="6 9" id="KW-0406">Ion transport</keyword>
<comment type="function">
    <text evidence="9">Channel that opens in response to stretch forces in the membrane lipid bilayer. May participate in the regulation of osmotic pressure changes within the cell.</text>
</comment>
<dbReference type="GO" id="GO:0005886">
    <property type="term" value="C:plasma membrane"/>
    <property type="evidence" value="ECO:0007669"/>
    <property type="project" value="UniProtKB-SubCell"/>
</dbReference>
<dbReference type="PANTHER" id="PTHR30266">
    <property type="entry name" value="MECHANOSENSITIVE CHANNEL MSCL"/>
    <property type="match status" value="1"/>
</dbReference>
<keyword evidence="3 9" id="KW-1003">Cell membrane</keyword>
<evidence type="ECO:0000313" key="10">
    <source>
        <dbReference type="EMBL" id="ABJ83225.1"/>
    </source>
</evidence>